<gene>
    <name evidence="3" type="ORF">B0T22DRAFT_523981</name>
</gene>
<sequence length="161" mass="16205">MLPKALFAAIIAAPLAAALAVPEGAAARDLPTSISRQHPTFTPSVPIPTGLPTGKGKGKGPHPSGTFSHRPHPTGSFTHKPHPTTSEIAARDLPTFTPSVPLPTGLPTGKGKGKGPHPSGTFSHKPHPTGVPSGIPSGFPTGKGKGKTHSAPPPPAKTPVN</sequence>
<feature type="signal peptide" evidence="2">
    <location>
        <begin position="1"/>
        <end position="20"/>
    </location>
</feature>
<evidence type="ECO:0000313" key="4">
    <source>
        <dbReference type="Proteomes" id="UP001270362"/>
    </source>
</evidence>
<proteinExistence type="predicted"/>
<evidence type="ECO:0000313" key="3">
    <source>
        <dbReference type="EMBL" id="KAK3681094.1"/>
    </source>
</evidence>
<dbReference type="AlphaFoldDB" id="A0AAE1C781"/>
<feature type="compositionally biased region" description="Pro residues" evidence="1">
    <location>
        <begin position="151"/>
        <end position="161"/>
    </location>
</feature>
<evidence type="ECO:0000256" key="1">
    <source>
        <dbReference type="SAM" id="MobiDB-lite"/>
    </source>
</evidence>
<protein>
    <submittedName>
        <fullName evidence="3">Uncharacterized protein</fullName>
    </submittedName>
</protein>
<evidence type="ECO:0000256" key="2">
    <source>
        <dbReference type="SAM" id="SignalP"/>
    </source>
</evidence>
<accession>A0AAE1C781</accession>
<reference evidence="3" key="2">
    <citation type="submission" date="2023-06" db="EMBL/GenBank/DDBJ databases">
        <authorList>
            <consortium name="Lawrence Berkeley National Laboratory"/>
            <person name="Haridas S."/>
            <person name="Hensen N."/>
            <person name="Bonometti L."/>
            <person name="Westerberg I."/>
            <person name="Brannstrom I.O."/>
            <person name="Guillou S."/>
            <person name="Cros-Aarteil S."/>
            <person name="Calhoun S."/>
            <person name="Kuo A."/>
            <person name="Mondo S."/>
            <person name="Pangilinan J."/>
            <person name="Riley R."/>
            <person name="Labutti K."/>
            <person name="Andreopoulos B."/>
            <person name="Lipzen A."/>
            <person name="Chen C."/>
            <person name="Yanf M."/>
            <person name="Daum C."/>
            <person name="Ng V."/>
            <person name="Clum A."/>
            <person name="Steindorff A."/>
            <person name="Ohm R."/>
            <person name="Martin F."/>
            <person name="Silar P."/>
            <person name="Natvig D."/>
            <person name="Lalanne C."/>
            <person name="Gautier V."/>
            <person name="Ament-Velasquez S.L."/>
            <person name="Kruys A."/>
            <person name="Hutchinson M.I."/>
            <person name="Powell A.J."/>
            <person name="Barry K."/>
            <person name="Miller A.N."/>
            <person name="Grigoriev I.V."/>
            <person name="Debuchy R."/>
            <person name="Gladieux P."/>
            <person name="Thoren M.H."/>
            <person name="Johannesson H."/>
        </authorList>
    </citation>
    <scope>NUCLEOTIDE SEQUENCE</scope>
    <source>
        <strain evidence="3">CBS 314.62</strain>
    </source>
</reference>
<dbReference type="EMBL" id="JAULSO010000008">
    <property type="protein sequence ID" value="KAK3681094.1"/>
    <property type="molecule type" value="Genomic_DNA"/>
</dbReference>
<feature type="compositionally biased region" description="Polar residues" evidence="1">
    <location>
        <begin position="34"/>
        <end position="43"/>
    </location>
</feature>
<organism evidence="3 4">
    <name type="scientific">Podospora appendiculata</name>
    <dbReference type="NCBI Taxonomy" id="314037"/>
    <lineage>
        <taxon>Eukaryota</taxon>
        <taxon>Fungi</taxon>
        <taxon>Dikarya</taxon>
        <taxon>Ascomycota</taxon>
        <taxon>Pezizomycotina</taxon>
        <taxon>Sordariomycetes</taxon>
        <taxon>Sordariomycetidae</taxon>
        <taxon>Sordariales</taxon>
        <taxon>Podosporaceae</taxon>
        <taxon>Podospora</taxon>
    </lineage>
</organism>
<reference evidence="3" key="1">
    <citation type="journal article" date="2023" name="Mol. Phylogenet. Evol.">
        <title>Genome-scale phylogeny and comparative genomics of the fungal order Sordariales.</title>
        <authorList>
            <person name="Hensen N."/>
            <person name="Bonometti L."/>
            <person name="Westerberg I."/>
            <person name="Brannstrom I.O."/>
            <person name="Guillou S."/>
            <person name="Cros-Aarteil S."/>
            <person name="Calhoun S."/>
            <person name="Haridas S."/>
            <person name="Kuo A."/>
            <person name="Mondo S."/>
            <person name="Pangilinan J."/>
            <person name="Riley R."/>
            <person name="LaButti K."/>
            <person name="Andreopoulos B."/>
            <person name="Lipzen A."/>
            <person name="Chen C."/>
            <person name="Yan M."/>
            <person name="Daum C."/>
            <person name="Ng V."/>
            <person name="Clum A."/>
            <person name="Steindorff A."/>
            <person name="Ohm R.A."/>
            <person name="Martin F."/>
            <person name="Silar P."/>
            <person name="Natvig D.O."/>
            <person name="Lalanne C."/>
            <person name="Gautier V."/>
            <person name="Ament-Velasquez S.L."/>
            <person name="Kruys A."/>
            <person name="Hutchinson M.I."/>
            <person name="Powell A.J."/>
            <person name="Barry K."/>
            <person name="Miller A.N."/>
            <person name="Grigoriev I.V."/>
            <person name="Debuchy R."/>
            <person name="Gladieux P."/>
            <person name="Hiltunen Thoren M."/>
            <person name="Johannesson H."/>
        </authorList>
    </citation>
    <scope>NUCLEOTIDE SEQUENCE</scope>
    <source>
        <strain evidence="3">CBS 314.62</strain>
    </source>
</reference>
<comment type="caution">
    <text evidence="3">The sequence shown here is derived from an EMBL/GenBank/DDBJ whole genome shotgun (WGS) entry which is preliminary data.</text>
</comment>
<keyword evidence="2" id="KW-0732">Signal</keyword>
<keyword evidence="4" id="KW-1185">Reference proteome</keyword>
<feature type="chain" id="PRO_5042081591" evidence="2">
    <location>
        <begin position="21"/>
        <end position="161"/>
    </location>
</feature>
<name>A0AAE1C781_9PEZI</name>
<feature type="region of interest" description="Disordered" evidence="1">
    <location>
        <begin position="34"/>
        <end position="161"/>
    </location>
</feature>
<dbReference type="Proteomes" id="UP001270362">
    <property type="component" value="Unassembled WGS sequence"/>
</dbReference>